<proteinExistence type="inferred from homology"/>
<dbReference type="InterPro" id="IPR008259">
    <property type="entry name" value="FMN_hydac_DH_AS"/>
</dbReference>
<dbReference type="InterPro" id="IPR013785">
    <property type="entry name" value="Aldolase_TIM"/>
</dbReference>
<feature type="signal peptide" evidence="11">
    <location>
        <begin position="1"/>
        <end position="22"/>
    </location>
</feature>
<dbReference type="InterPro" id="IPR037396">
    <property type="entry name" value="FMN_HAD"/>
</dbReference>
<comment type="similarity">
    <text evidence="6">Belongs to the FMN-dependent alpha-hydroxy acid dehydrogenase family.</text>
</comment>
<evidence type="ECO:0000256" key="5">
    <source>
        <dbReference type="ARBA" id="ARBA00023002"/>
    </source>
</evidence>
<evidence type="ECO:0000256" key="9">
    <source>
        <dbReference type="PIRSR" id="PIRSR000138-1"/>
    </source>
</evidence>
<evidence type="ECO:0000313" key="13">
    <source>
        <dbReference type="EMBL" id="JAR90354.1"/>
    </source>
</evidence>
<dbReference type="GO" id="GO:0003973">
    <property type="term" value="F:(S)-2-hydroxy-acid oxidase activity"/>
    <property type="evidence" value="ECO:0007669"/>
    <property type="project" value="UniProtKB-EC"/>
</dbReference>
<feature type="binding site" evidence="10">
    <location>
        <position position="174"/>
    </location>
    <ligand>
        <name>glyoxylate</name>
        <dbReference type="ChEBI" id="CHEBI:36655"/>
    </ligand>
</feature>
<feature type="binding site" evidence="10">
    <location>
        <position position="298"/>
    </location>
    <ligand>
        <name>FMN</name>
        <dbReference type="ChEBI" id="CHEBI:58210"/>
    </ligand>
</feature>
<dbReference type="CDD" id="cd02809">
    <property type="entry name" value="alpha_hydroxyacid_oxid_FMN"/>
    <property type="match status" value="1"/>
</dbReference>
<dbReference type="InterPro" id="IPR012133">
    <property type="entry name" value="Alpha-hydoxy_acid_DH_FMN"/>
</dbReference>
<name>A0A147BHZ2_IXORI</name>
<dbReference type="EMBL" id="GEGO01005050">
    <property type="protein sequence ID" value="JAR90354.1"/>
    <property type="molecule type" value="Transcribed_RNA"/>
</dbReference>
<dbReference type="Gene3D" id="3.20.20.70">
    <property type="entry name" value="Aldolase class I"/>
    <property type="match status" value="1"/>
</dbReference>
<feature type="binding site" evidence="10">
    <location>
        <position position="209"/>
    </location>
    <ligand>
        <name>glyoxylate</name>
        <dbReference type="ChEBI" id="CHEBI:36655"/>
    </ligand>
</feature>
<dbReference type="FunFam" id="3.20.20.70:FF:000056">
    <property type="entry name" value="hydroxyacid oxidase 2"/>
    <property type="match status" value="1"/>
</dbReference>
<evidence type="ECO:0000256" key="11">
    <source>
        <dbReference type="SAM" id="SignalP"/>
    </source>
</evidence>
<dbReference type="InterPro" id="IPR000262">
    <property type="entry name" value="FMN-dep_DH"/>
</dbReference>
<comment type="cofactor">
    <cofactor evidence="1">
        <name>FMN</name>
        <dbReference type="ChEBI" id="CHEBI:58210"/>
    </cofactor>
</comment>
<comment type="catalytic activity">
    <reaction evidence="8">
        <text>2-hydroxyoctanoate + O2 = 2-oxooctanoate + H2O2</text>
        <dbReference type="Rhea" id="RHEA:67940"/>
        <dbReference type="ChEBI" id="CHEBI:15379"/>
        <dbReference type="ChEBI" id="CHEBI:16240"/>
        <dbReference type="ChEBI" id="CHEBI:133514"/>
        <dbReference type="ChEBI" id="CHEBI:176689"/>
    </reaction>
    <physiologicalReaction direction="left-to-right" evidence="8">
        <dbReference type="Rhea" id="RHEA:67941"/>
    </physiologicalReaction>
</comment>
<keyword evidence="4 10" id="KW-0288">FMN</keyword>
<evidence type="ECO:0000256" key="8">
    <source>
        <dbReference type="ARBA" id="ARBA00029327"/>
    </source>
</evidence>
<evidence type="ECO:0000259" key="12">
    <source>
        <dbReference type="PROSITE" id="PS51349"/>
    </source>
</evidence>
<dbReference type="PROSITE" id="PS00557">
    <property type="entry name" value="FMN_HYDROXY_ACID_DH_1"/>
    <property type="match status" value="1"/>
</dbReference>
<dbReference type="PANTHER" id="PTHR10578:SF107">
    <property type="entry name" value="2-HYDROXYACID OXIDASE 1"/>
    <property type="match status" value="1"/>
</dbReference>
<dbReference type="PIRSF" id="PIRSF000138">
    <property type="entry name" value="Al-hdrx_acd_dh"/>
    <property type="match status" value="1"/>
</dbReference>
<dbReference type="EC" id="1.1.3.15" evidence="2"/>
<reference evidence="13" key="1">
    <citation type="journal article" date="2018" name="PLoS Negl. Trop. Dis.">
        <title>Sialome diversity of ticks revealed by RNAseq of single tick salivary glands.</title>
        <authorList>
            <person name="Perner J."/>
            <person name="Kropackova S."/>
            <person name="Kopacek P."/>
            <person name="Ribeiro J.M."/>
        </authorList>
    </citation>
    <scope>NUCLEOTIDE SEQUENCE</scope>
    <source>
        <strain evidence="13">Siblings of single egg batch collected in Ceske Budejovice</strain>
        <tissue evidence="13">Salivary glands</tissue>
    </source>
</reference>
<dbReference type="PANTHER" id="PTHR10578">
    <property type="entry name" value="S -2-HYDROXY-ACID OXIDASE-RELATED"/>
    <property type="match status" value="1"/>
</dbReference>
<feature type="active site" description="Proton acceptor" evidence="9">
    <location>
        <position position="300"/>
    </location>
</feature>
<dbReference type="SUPFAM" id="SSF51395">
    <property type="entry name" value="FMN-linked oxidoreductases"/>
    <property type="match status" value="1"/>
</dbReference>
<dbReference type="Pfam" id="PF01070">
    <property type="entry name" value="FMN_dh"/>
    <property type="match status" value="1"/>
</dbReference>
<feature type="binding site" evidence="10">
    <location>
        <begin position="354"/>
        <end position="355"/>
    </location>
    <ligand>
        <name>FMN</name>
        <dbReference type="ChEBI" id="CHEBI:58210"/>
    </ligand>
</feature>
<dbReference type="PROSITE" id="PS51349">
    <property type="entry name" value="FMN_HYDROXY_ACID_DH_2"/>
    <property type="match status" value="1"/>
</dbReference>
<dbReference type="GO" id="GO:0005777">
    <property type="term" value="C:peroxisome"/>
    <property type="evidence" value="ECO:0007669"/>
    <property type="project" value="UniProtKB-ARBA"/>
</dbReference>
<feature type="binding site" evidence="10">
    <location>
        <position position="300"/>
    </location>
    <ligand>
        <name>glyoxylate</name>
        <dbReference type="ChEBI" id="CHEBI:36655"/>
    </ligand>
</feature>
<feature type="chain" id="PRO_5007542608" description="(S)-2-hydroxy-acid oxidase" evidence="11">
    <location>
        <begin position="23"/>
        <end position="387"/>
    </location>
</feature>
<feature type="binding site" evidence="10">
    <location>
        <position position="276"/>
    </location>
    <ligand>
        <name>FMN</name>
        <dbReference type="ChEBI" id="CHEBI:58210"/>
    </ligand>
</feature>
<dbReference type="GO" id="GO:0010181">
    <property type="term" value="F:FMN binding"/>
    <property type="evidence" value="ECO:0007669"/>
    <property type="project" value="InterPro"/>
</dbReference>
<organism evidence="13">
    <name type="scientific">Ixodes ricinus</name>
    <name type="common">Common tick</name>
    <name type="synonym">Acarus ricinus</name>
    <dbReference type="NCBI Taxonomy" id="34613"/>
    <lineage>
        <taxon>Eukaryota</taxon>
        <taxon>Metazoa</taxon>
        <taxon>Ecdysozoa</taxon>
        <taxon>Arthropoda</taxon>
        <taxon>Chelicerata</taxon>
        <taxon>Arachnida</taxon>
        <taxon>Acari</taxon>
        <taxon>Parasitiformes</taxon>
        <taxon>Ixodida</taxon>
        <taxon>Ixodoidea</taxon>
        <taxon>Ixodidae</taxon>
        <taxon>Ixodinae</taxon>
        <taxon>Ixodes</taxon>
    </lineage>
</organism>
<feature type="binding site" evidence="10">
    <location>
        <position position="150"/>
    </location>
    <ligand>
        <name>FMN</name>
        <dbReference type="ChEBI" id="CHEBI:58210"/>
    </ligand>
</feature>
<feature type="binding site" evidence="10">
    <location>
        <position position="67"/>
    </location>
    <ligand>
        <name>glyoxylate</name>
        <dbReference type="ChEBI" id="CHEBI:36655"/>
    </ligand>
</feature>
<keyword evidence="3 10" id="KW-0285">Flavoprotein</keyword>
<sequence>MNTFFLVTTSAMMLLALHFTKNNQFACQESAIAEPYLHEEAEVVNMDDLTERGYKALYSRNPGAAGYYRSGADQEVTLAENVKAFRKLRLRPRMLCGVSHRDQSVTVLRDQLLRIPVGIAPSAMQKLAHPQGEKAMARAAEKAGSVMILSTLSTTSLEEVRQAAPKANLWLQLYVFKDRQITRQLVRRAEKARYNALVLTVDVPRFGHRVSDIRNHFSLPKHLTLGNFQDVDLQSFNSSNFGSGLEGYANSLFDPSLTWRDLLYLTSITSLPVVVKGVMTAEDALLAKAFGASAIFVSNHGGRQLDGVAATIEVLPEVVAAVGKHMDVYLDGGVMYGTDVIKALAIGAKAVFVGRPALWSLSYNVGTKDVPRKPGGASGVADPRSRR</sequence>
<evidence type="ECO:0000256" key="10">
    <source>
        <dbReference type="PIRSR" id="PIRSR000138-2"/>
    </source>
</evidence>
<feature type="binding site" evidence="10">
    <location>
        <begin position="121"/>
        <end position="123"/>
    </location>
    <ligand>
        <name>FMN</name>
        <dbReference type="ChEBI" id="CHEBI:58210"/>
    </ligand>
</feature>
<evidence type="ECO:0000256" key="3">
    <source>
        <dbReference type="ARBA" id="ARBA00022630"/>
    </source>
</evidence>
<accession>A0A147BHZ2</accession>
<evidence type="ECO:0000256" key="1">
    <source>
        <dbReference type="ARBA" id="ARBA00001917"/>
    </source>
</evidence>
<evidence type="ECO:0000256" key="2">
    <source>
        <dbReference type="ARBA" id="ARBA00013087"/>
    </source>
</evidence>
<feature type="binding site" evidence="10">
    <location>
        <position position="172"/>
    </location>
    <ligand>
        <name>FMN</name>
        <dbReference type="ChEBI" id="CHEBI:58210"/>
    </ligand>
</feature>
<protein>
    <recommendedName>
        <fullName evidence="2">(S)-2-hydroxy-acid oxidase</fullName>
        <ecNumber evidence="2">1.1.3.15</ecNumber>
    </recommendedName>
</protein>
<evidence type="ECO:0000256" key="6">
    <source>
        <dbReference type="ARBA" id="ARBA00024042"/>
    </source>
</evidence>
<comment type="catalytic activity">
    <reaction evidence="7">
        <text>a (2S)-2-hydroxycarboxylate + O2 = a 2-oxocarboxylate + H2O2</text>
        <dbReference type="Rhea" id="RHEA:16789"/>
        <dbReference type="ChEBI" id="CHEBI:15379"/>
        <dbReference type="ChEBI" id="CHEBI:16240"/>
        <dbReference type="ChEBI" id="CHEBI:35179"/>
        <dbReference type="ChEBI" id="CHEBI:58123"/>
        <dbReference type="EC" id="1.1.3.15"/>
    </reaction>
    <physiologicalReaction direction="left-to-right" evidence="7">
        <dbReference type="Rhea" id="RHEA:16790"/>
    </physiologicalReaction>
</comment>
<keyword evidence="11" id="KW-0732">Signal</keyword>
<feature type="domain" description="FMN hydroxy acid dehydrogenase" evidence="12">
    <location>
        <begin position="41"/>
        <end position="387"/>
    </location>
</feature>
<feature type="binding site" evidence="10">
    <location>
        <position position="200"/>
    </location>
    <ligand>
        <name>FMN</name>
        <dbReference type="ChEBI" id="CHEBI:58210"/>
    </ligand>
</feature>
<dbReference type="AlphaFoldDB" id="A0A147BHZ2"/>
<keyword evidence="5" id="KW-0560">Oxidoreductase</keyword>
<feature type="binding site" evidence="10">
    <location>
        <position position="303"/>
    </location>
    <ligand>
        <name>glyoxylate</name>
        <dbReference type="ChEBI" id="CHEBI:36655"/>
    </ligand>
</feature>
<evidence type="ECO:0000256" key="7">
    <source>
        <dbReference type="ARBA" id="ARBA00029325"/>
    </source>
</evidence>
<evidence type="ECO:0000256" key="4">
    <source>
        <dbReference type="ARBA" id="ARBA00022643"/>
    </source>
</evidence>